<reference evidence="2" key="1">
    <citation type="journal article" date="2011" name="Appl. Environ. Microbiol.">
        <title>Genomic potential of Marinobacter aquaeolei, a biogeochemical 'opportunitroph'.</title>
        <authorList>
            <person name="Singer E."/>
            <person name="Webb E.A."/>
            <person name="Nelson W.C."/>
            <person name="Heidelberg J.F."/>
            <person name="Ivanova N."/>
            <person name="Pati A."/>
            <person name="Edwards K.J."/>
        </authorList>
    </citation>
    <scope>NUCLEOTIDE SEQUENCE [LARGE SCALE GENOMIC DNA]</scope>
    <source>
        <strain evidence="2">ATCC 700491 / DSM 11845 / VT8</strain>
    </source>
</reference>
<accession>A1TXN1</accession>
<evidence type="ECO:0000313" key="1">
    <source>
        <dbReference type="EMBL" id="ABM17500.1"/>
    </source>
</evidence>
<proteinExistence type="predicted"/>
<organism evidence="1 2">
    <name type="scientific">Marinobacter nauticus (strain ATCC 700491 / DSM 11845 / VT8)</name>
    <name type="common">Marinobacter aquaeolei</name>
    <dbReference type="NCBI Taxonomy" id="351348"/>
    <lineage>
        <taxon>Bacteria</taxon>
        <taxon>Pseudomonadati</taxon>
        <taxon>Pseudomonadota</taxon>
        <taxon>Gammaproteobacteria</taxon>
        <taxon>Pseudomonadales</taxon>
        <taxon>Marinobacteraceae</taxon>
        <taxon>Marinobacter</taxon>
    </lineage>
</organism>
<dbReference type="HOGENOM" id="CLU_020866_4_0_6"/>
<dbReference type="OrthoDB" id="9067983at2"/>
<name>A1TXN1_MARN8</name>
<dbReference type="AlphaFoldDB" id="A1TXN1"/>
<dbReference type="EMBL" id="CP000514">
    <property type="protein sequence ID" value="ABM17500.1"/>
    <property type="molecule type" value="Genomic_DNA"/>
</dbReference>
<sequence>MADSPQINRSAAPSSNDGILLGPTKDLEYPIDALGEVLGEVAASLAGVVMVPRGIAAQSVLASATLAGQPLVDVARGKAFRSPISLFFLSVADSGDRKSTVDKLALLPVHEWQEARARELKAQEPHYRAGREAWEASYKALKQKHSKAVEESTGKDFEAFAKALTAMELNRPSPAPIPHILIQEPNAEGLYAHLRDGMPTAGIFTDEGIGFFGGHGMTDESRGRMLAIMSALWGGDPVTRTRANALESGQLRNRRLSAHLMLQPVVAAKVLSDPLLDGQGFLARFLICHEQSIAGSRFVDEHSLSRDIRCIPEYQRYSKRLLELLNTPISICPHTGGVLPEVREISGPALQEWVRHYNRIEAEIGPGGTFSGIARVASKAPEMAARIAATLSLFDGEPEINSDHVMRAFTLIDYYLWSAASREESVFFGRRAAMAGELLDWIKGKQGGQIASDDFKRVPRRLCHRKADDLRRTLAYLVDEGYLKVVRRGRSDRPVEWALIS</sequence>
<dbReference type="InterPro" id="IPR025048">
    <property type="entry name" value="DUF3987"/>
</dbReference>
<dbReference type="Proteomes" id="UP000000998">
    <property type="component" value="Chromosome"/>
</dbReference>
<gene>
    <name evidence="1" type="ordered locus">Maqu_0396</name>
</gene>
<dbReference type="STRING" id="351348.Maqu_0396"/>
<dbReference type="Pfam" id="PF13148">
    <property type="entry name" value="DUF3987"/>
    <property type="match status" value="1"/>
</dbReference>
<dbReference type="RefSeq" id="WP_011783948.1">
    <property type="nucleotide sequence ID" value="NC_008740.1"/>
</dbReference>
<dbReference type="KEGG" id="maq:Maqu_0396"/>
<evidence type="ECO:0000313" key="2">
    <source>
        <dbReference type="Proteomes" id="UP000000998"/>
    </source>
</evidence>
<protein>
    <recommendedName>
        <fullName evidence="3">DUF3987 domain-containing protein</fullName>
    </recommendedName>
</protein>
<dbReference type="eggNOG" id="COG4983">
    <property type="taxonomic scope" value="Bacteria"/>
</dbReference>
<evidence type="ECO:0008006" key="3">
    <source>
        <dbReference type="Google" id="ProtNLM"/>
    </source>
</evidence>